<dbReference type="InterPro" id="IPR000477">
    <property type="entry name" value="RT_dom"/>
</dbReference>
<dbReference type="Pfam" id="PF00078">
    <property type="entry name" value="RVT_1"/>
    <property type="match status" value="1"/>
</dbReference>
<evidence type="ECO:0000259" key="1">
    <source>
        <dbReference type="PROSITE" id="PS50878"/>
    </source>
</evidence>
<dbReference type="SUPFAM" id="SSF56672">
    <property type="entry name" value="DNA/RNA polymerases"/>
    <property type="match status" value="1"/>
</dbReference>
<comment type="caution">
    <text evidence="2">The sequence shown here is derived from an EMBL/GenBank/DDBJ whole genome shotgun (WGS) entry which is preliminary data.</text>
</comment>
<accession>A0ABQ7W9Y1</accession>
<sequence length="573" mass="66807">MMHNVLICHDILRHYNRKNVSPRCLMKIDLRKAYDMVSWDFLEEVLAGFGFPDKFIKWIMTCVSTTMFSVKVNGENHGYFAGRRGLRQGDPMSPLLFVLVMEYLSRTLQNMSMLPDFRYHPMCKKVKLTHLIFADDLMIFCKGNLNSVNRVMEALTHFSAATGLEANLEKSSVFLVGVDEDTKNQILARTGFSVGEFPIKYLGLPLSPKKWTKIEYWSLIAKITQRIKVTYSKQLSYAGRLQVINAVLFSIHSFCGAVFILPQSVLKEIYKICRAYLWGNSDETKKKVALVSWEKVCYPKKQGGLNIKGSSSWNIAPVGQLVWQIVMNKETLWVKWVHGIYLREETSIWSHRAPIDSSWYWRKLNAIMEQMHGWYSQGRYILTSNGTYSITRSYLAIIGHRPQMRITDLVWTTVAIPKHRFMVWLAIQGRLLTQERKQKLHIQVDDSDCCLCEEKVMETNVHLFETCKWLKDVWQGITQWTGITMTNNGIKQVLERTKRKHWKQFQKETFAAICGAILYHTWRARNWKKFKGKHVHTEEAVAQIKKEIIERVQFFSSSRKAQKCKQFIRLLGS</sequence>
<proteinExistence type="predicted"/>
<gene>
    <name evidence="2" type="ORF">KY290_008944</name>
</gene>
<evidence type="ECO:0000313" key="2">
    <source>
        <dbReference type="EMBL" id="KAH0777533.1"/>
    </source>
</evidence>
<dbReference type="CDD" id="cd01650">
    <property type="entry name" value="RT_nLTR_like"/>
    <property type="match status" value="1"/>
</dbReference>
<dbReference type="Pfam" id="PF13966">
    <property type="entry name" value="zf-RVT"/>
    <property type="match status" value="1"/>
</dbReference>
<protein>
    <recommendedName>
        <fullName evidence="1">Reverse transcriptase domain-containing protein</fullName>
    </recommendedName>
</protein>
<dbReference type="EMBL" id="JAIVGD010000003">
    <property type="protein sequence ID" value="KAH0777533.1"/>
    <property type="molecule type" value="Genomic_DNA"/>
</dbReference>
<dbReference type="Proteomes" id="UP000826656">
    <property type="component" value="Unassembled WGS sequence"/>
</dbReference>
<evidence type="ECO:0000313" key="3">
    <source>
        <dbReference type="Proteomes" id="UP000826656"/>
    </source>
</evidence>
<feature type="domain" description="Reverse transcriptase" evidence="1">
    <location>
        <begin position="1"/>
        <end position="206"/>
    </location>
</feature>
<dbReference type="PANTHER" id="PTHR33116">
    <property type="entry name" value="REVERSE TRANSCRIPTASE ZINC-BINDING DOMAIN-CONTAINING PROTEIN-RELATED-RELATED"/>
    <property type="match status" value="1"/>
</dbReference>
<dbReference type="PANTHER" id="PTHR33116:SF84">
    <property type="entry name" value="RNA-DIRECTED DNA POLYMERASE"/>
    <property type="match status" value="1"/>
</dbReference>
<keyword evidence="3" id="KW-1185">Reference proteome</keyword>
<reference evidence="2 3" key="1">
    <citation type="journal article" date="2021" name="bioRxiv">
        <title>Chromosome-scale and haplotype-resolved genome assembly of a tetraploid potato cultivar.</title>
        <authorList>
            <person name="Sun H."/>
            <person name="Jiao W.-B."/>
            <person name="Krause K."/>
            <person name="Campoy J.A."/>
            <person name="Goel M."/>
            <person name="Folz-Donahue K."/>
            <person name="Kukat C."/>
            <person name="Huettel B."/>
            <person name="Schneeberger K."/>
        </authorList>
    </citation>
    <scope>NUCLEOTIDE SEQUENCE [LARGE SCALE GENOMIC DNA]</scope>
    <source>
        <strain evidence="2">SolTubOtavaFocal</strain>
        <tissue evidence="2">Leaves</tissue>
    </source>
</reference>
<organism evidence="2 3">
    <name type="scientific">Solanum tuberosum</name>
    <name type="common">Potato</name>
    <dbReference type="NCBI Taxonomy" id="4113"/>
    <lineage>
        <taxon>Eukaryota</taxon>
        <taxon>Viridiplantae</taxon>
        <taxon>Streptophyta</taxon>
        <taxon>Embryophyta</taxon>
        <taxon>Tracheophyta</taxon>
        <taxon>Spermatophyta</taxon>
        <taxon>Magnoliopsida</taxon>
        <taxon>eudicotyledons</taxon>
        <taxon>Gunneridae</taxon>
        <taxon>Pentapetalae</taxon>
        <taxon>asterids</taxon>
        <taxon>lamiids</taxon>
        <taxon>Solanales</taxon>
        <taxon>Solanaceae</taxon>
        <taxon>Solanoideae</taxon>
        <taxon>Solaneae</taxon>
        <taxon>Solanum</taxon>
    </lineage>
</organism>
<dbReference type="InterPro" id="IPR026960">
    <property type="entry name" value="RVT-Znf"/>
</dbReference>
<dbReference type="InterPro" id="IPR043502">
    <property type="entry name" value="DNA/RNA_pol_sf"/>
</dbReference>
<dbReference type="PROSITE" id="PS50878">
    <property type="entry name" value="RT_POL"/>
    <property type="match status" value="1"/>
</dbReference>
<name>A0ABQ7W9Y1_SOLTU</name>